<feature type="transmembrane region" description="Helical" evidence="1">
    <location>
        <begin position="89"/>
        <end position="110"/>
    </location>
</feature>
<sequence length="237" mass="25439">MHADPTPLHTDTEQTLPASHFPLGQAATGFAALIAVLAWLGLGLQFISLLERTQSVVTALWVLLGYFTITTNLVVATVFSGIALRRPGFAAPGLVGGTTLAIMLVGVVYALLLRGHVPVLDDDLARTANMLMHDAIPALVPLFWLLFMPKGRLRGHDPLIWAIYPLVYLAYALLRGELGGRYAYPFIDVATIGWARTGLNTLVISAGFLAVAFALVRLDTRLAPAGRDAEAEDEVAV</sequence>
<evidence type="ECO:0008006" key="4">
    <source>
        <dbReference type="Google" id="ProtNLM"/>
    </source>
</evidence>
<feature type="transmembrane region" description="Helical" evidence="1">
    <location>
        <begin position="26"/>
        <end position="47"/>
    </location>
</feature>
<evidence type="ECO:0000256" key="1">
    <source>
        <dbReference type="SAM" id="Phobius"/>
    </source>
</evidence>
<evidence type="ECO:0000313" key="3">
    <source>
        <dbReference type="Proteomes" id="UP000254919"/>
    </source>
</evidence>
<dbReference type="Proteomes" id="UP000254919">
    <property type="component" value="Unassembled WGS sequence"/>
</dbReference>
<dbReference type="AlphaFoldDB" id="A0A379N1V7"/>
<feature type="transmembrane region" description="Helical" evidence="1">
    <location>
        <begin position="59"/>
        <end position="82"/>
    </location>
</feature>
<accession>A0A379N1V7</accession>
<protein>
    <recommendedName>
        <fullName evidence="4">Integral membrane protein</fullName>
    </recommendedName>
</protein>
<dbReference type="EMBL" id="UGVN01000001">
    <property type="protein sequence ID" value="SUE41211.1"/>
    <property type="molecule type" value="Genomic_DNA"/>
</dbReference>
<feature type="transmembrane region" description="Helical" evidence="1">
    <location>
        <begin position="130"/>
        <end position="147"/>
    </location>
</feature>
<keyword evidence="1" id="KW-0472">Membrane</keyword>
<dbReference type="RefSeq" id="WP_019462697.1">
    <property type="nucleotide sequence ID" value="NZ_AP031462.1"/>
</dbReference>
<dbReference type="InterPro" id="IPR049713">
    <property type="entry name" value="Pr6Pr-like"/>
</dbReference>
<reference evidence="2 3" key="1">
    <citation type="submission" date="2018-06" db="EMBL/GenBank/DDBJ databases">
        <authorList>
            <consortium name="Pathogen Informatics"/>
            <person name="Doyle S."/>
        </authorList>
    </citation>
    <scope>NUCLEOTIDE SEQUENCE [LARGE SCALE GENOMIC DNA]</scope>
    <source>
        <strain evidence="2 3">NCTC13291</strain>
    </source>
</reference>
<organism evidence="2 3">
    <name type="scientific">Roseomonas mucosa</name>
    <dbReference type="NCBI Taxonomy" id="207340"/>
    <lineage>
        <taxon>Bacteria</taxon>
        <taxon>Pseudomonadati</taxon>
        <taxon>Pseudomonadota</taxon>
        <taxon>Alphaproteobacteria</taxon>
        <taxon>Acetobacterales</taxon>
        <taxon>Roseomonadaceae</taxon>
        <taxon>Roseomonas</taxon>
    </lineage>
</organism>
<keyword evidence="1" id="KW-1133">Transmembrane helix</keyword>
<feature type="transmembrane region" description="Helical" evidence="1">
    <location>
        <begin position="159"/>
        <end position="178"/>
    </location>
</feature>
<feature type="transmembrane region" description="Helical" evidence="1">
    <location>
        <begin position="198"/>
        <end position="218"/>
    </location>
</feature>
<gene>
    <name evidence="2" type="ORF">NCTC13291_02788</name>
</gene>
<dbReference type="OrthoDB" id="9809977at2"/>
<dbReference type="GeneID" id="99633827"/>
<name>A0A379N1V7_9PROT</name>
<proteinExistence type="predicted"/>
<dbReference type="NCBIfam" id="NF038065">
    <property type="entry name" value="Pr6Pr"/>
    <property type="match status" value="1"/>
</dbReference>
<keyword evidence="1" id="KW-0812">Transmembrane</keyword>
<evidence type="ECO:0000313" key="2">
    <source>
        <dbReference type="EMBL" id="SUE41211.1"/>
    </source>
</evidence>